<feature type="compositionally biased region" description="Low complexity" evidence="3">
    <location>
        <begin position="323"/>
        <end position="345"/>
    </location>
</feature>
<dbReference type="Gene3D" id="3.90.1750.10">
    <property type="entry name" value="Hect, E3 ligase catalytic domains"/>
    <property type="match status" value="1"/>
</dbReference>
<protein>
    <recommendedName>
        <fullName evidence="8">G2 M phase-specific E3 ubiquitin- ligase-like</fullName>
    </recommendedName>
</protein>
<evidence type="ECO:0000256" key="1">
    <source>
        <dbReference type="ARBA" id="ARBA00022786"/>
    </source>
</evidence>
<feature type="compositionally biased region" description="Low complexity" evidence="3">
    <location>
        <begin position="77"/>
        <end position="91"/>
    </location>
</feature>
<name>A0ABN8RXF4_9CNID</name>
<reference evidence="6 7" key="1">
    <citation type="submission" date="2022-05" db="EMBL/GenBank/DDBJ databases">
        <authorList>
            <consortium name="Genoscope - CEA"/>
            <person name="William W."/>
        </authorList>
    </citation>
    <scope>NUCLEOTIDE SEQUENCE [LARGE SCALE GENOMIC DNA]</scope>
</reference>
<evidence type="ECO:0000313" key="6">
    <source>
        <dbReference type="EMBL" id="CAH3183504.1"/>
    </source>
</evidence>
<feature type="region of interest" description="Disordered" evidence="3">
    <location>
        <begin position="73"/>
        <end position="118"/>
    </location>
</feature>
<dbReference type="PROSITE" id="PS51140">
    <property type="entry name" value="CUE"/>
    <property type="match status" value="1"/>
</dbReference>
<feature type="domain" description="CUE" evidence="5">
    <location>
        <begin position="351"/>
        <end position="393"/>
    </location>
</feature>
<accession>A0ABN8RXF4</accession>
<dbReference type="SUPFAM" id="SSF56204">
    <property type="entry name" value="Hect, E3 ligase catalytic domain"/>
    <property type="match status" value="1"/>
</dbReference>
<evidence type="ECO:0000256" key="3">
    <source>
        <dbReference type="SAM" id="MobiDB-lite"/>
    </source>
</evidence>
<dbReference type="Gene3D" id="3.30.2160.10">
    <property type="entry name" value="Hect, E3 ligase catalytic domain"/>
    <property type="match status" value="1"/>
</dbReference>
<evidence type="ECO:0000313" key="7">
    <source>
        <dbReference type="Proteomes" id="UP001159405"/>
    </source>
</evidence>
<feature type="region of interest" description="Disordered" evidence="3">
    <location>
        <begin position="1"/>
        <end position="23"/>
    </location>
</feature>
<keyword evidence="1 2" id="KW-0833">Ubl conjugation pathway</keyword>
<dbReference type="InterPro" id="IPR000569">
    <property type="entry name" value="HECT_dom"/>
</dbReference>
<evidence type="ECO:0000256" key="2">
    <source>
        <dbReference type="PROSITE-ProRule" id="PRU00104"/>
    </source>
</evidence>
<feature type="compositionally biased region" description="Basic and acidic residues" evidence="3">
    <location>
        <begin position="1"/>
        <end position="13"/>
    </location>
</feature>
<gene>
    <name evidence="6" type="ORF">PLOB_00028610</name>
</gene>
<feature type="region of interest" description="Disordered" evidence="3">
    <location>
        <begin position="322"/>
        <end position="352"/>
    </location>
</feature>
<dbReference type="PROSITE" id="PS50237">
    <property type="entry name" value="HECT"/>
    <property type="match status" value="1"/>
</dbReference>
<dbReference type="InterPro" id="IPR003892">
    <property type="entry name" value="CUE"/>
</dbReference>
<feature type="compositionally biased region" description="Low complexity" evidence="3">
    <location>
        <begin position="99"/>
        <end position="117"/>
    </location>
</feature>
<dbReference type="SMART" id="SM00546">
    <property type="entry name" value="CUE"/>
    <property type="match status" value="1"/>
</dbReference>
<comment type="caution">
    <text evidence="2">Lacks conserved residue(s) required for the propagation of feature annotation.</text>
</comment>
<dbReference type="EMBL" id="CALNXK010000355">
    <property type="protein sequence ID" value="CAH3183504.1"/>
    <property type="molecule type" value="Genomic_DNA"/>
</dbReference>
<feature type="domain" description="HECT" evidence="4">
    <location>
        <begin position="461"/>
        <end position="498"/>
    </location>
</feature>
<evidence type="ECO:0000259" key="4">
    <source>
        <dbReference type="PROSITE" id="PS50237"/>
    </source>
</evidence>
<comment type="caution">
    <text evidence="6">The sequence shown here is derived from an EMBL/GenBank/DDBJ whole genome shotgun (WGS) entry which is preliminary data.</text>
</comment>
<sequence>MADKEDNRDRDQARGSQMTAGRFAESAFSQAVDLLERSVSLLKESPLERNVSAPLEELQGQRALANYRRIYPGPSRTQAAGQSASGQTASGPTTSANRSLSSWWPSPASVPSSSSKKSSFRFQPYKLKETWTHEFCVVADKDQRQVPSTAMKQELREAGLGQRRIVFKNKKGDFKHIQEGLFSNFPKLREAGGFELYRQQEGKSLCYIKPPASGYTIPFLKYTYGIKSAILYVLPIQRSLSMDPVVLDEEEVDDVNIQTQECYQCGIAVPLRTLREHLKKCICIAEPVVDEPVVAESVVEVEASDDDSADEPPNTLFCKREFTSSAPSTSSSTGSSSSASNEGSTLCPSQTTSSDLHQLTQMFPANDITYLKQVLEDCGTVSHAVAKILGDEETPSSVHGDDAIDEIEDTPLAAIGMITNEDDALRKFIQSAVSPFGIEVDVQVNRDHNMLTQMIRKYKNPAFDVTKPLNVQFHGAGEQGLDAGGITREYFYFLVESMKQCSPDGITLLEGALGHLVPKHDYELLSSGMFIIMGKMILHAVLNNCCGISGISPAIVKYIATGKRDSSVEDIALEDIPDPCMREQLKQLITCDEKDLASFTSPDTRESFSDILYASGFPYLEITADNRSLAYECFLQYEVIMKRIPALEDIRKGLASVRVKGITLLDLLRTHPNLTGHVFLSTTT</sequence>
<dbReference type="Proteomes" id="UP001159405">
    <property type="component" value="Unassembled WGS sequence"/>
</dbReference>
<evidence type="ECO:0000259" key="5">
    <source>
        <dbReference type="PROSITE" id="PS51140"/>
    </source>
</evidence>
<dbReference type="InterPro" id="IPR035983">
    <property type="entry name" value="Hect_E3_ubiquitin_ligase"/>
</dbReference>
<keyword evidence="7" id="KW-1185">Reference proteome</keyword>
<evidence type="ECO:0008006" key="8">
    <source>
        <dbReference type="Google" id="ProtNLM"/>
    </source>
</evidence>
<organism evidence="6 7">
    <name type="scientific">Porites lobata</name>
    <dbReference type="NCBI Taxonomy" id="104759"/>
    <lineage>
        <taxon>Eukaryota</taxon>
        <taxon>Metazoa</taxon>
        <taxon>Cnidaria</taxon>
        <taxon>Anthozoa</taxon>
        <taxon>Hexacorallia</taxon>
        <taxon>Scleractinia</taxon>
        <taxon>Fungiina</taxon>
        <taxon>Poritidae</taxon>
        <taxon>Porites</taxon>
    </lineage>
</organism>
<proteinExistence type="predicted"/>